<keyword evidence="1" id="KW-0812">Transmembrane</keyword>
<dbReference type="Proteomes" id="UP001385951">
    <property type="component" value="Unassembled WGS sequence"/>
</dbReference>
<keyword evidence="3" id="KW-1185">Reference proteome</keyword>
<evidence type="ECO:0000256" key="1">
    <source>
        <dbReference type="SAM" id="Phobius"/>
    </source>
</evidence>
<evidence type="ECO:0000313" key="2">
    <source>
        <dbReference type="EMBL" id="KAK7681900.1"/>
    </source>
</evidence>
<organism evidence="2 3">
    <name type="scientific">Cerrena zonata</name>
    <dbReference type="NCBI Taxonomy" id="2478898"/>
    <lineage>
        <taxon>Eukaryota</taxon>
        <taxon>Fungi</taxon>
        <taxon>Dikarya</taxon>
        <taxon>Basidiomycota</taxon>
        <taxon>Agaricomycotina</taxon>
        <taxon>Agaricomycetes</taxon>
        <taxon>Polyporales</taxon>
        <taxon>Cerrenaceae</taxon>
        <taxon>Cerrena</taxon>
    </lineage>
</organism>
<comment type="caution">
    <text evidence="2">The sequence shown here is derived from an EMBL/GenBank/DDBJ whole genome shotgun (WGS) entry which is preliminary data.</text>
</comment>
<keyword evidence="1" id="KW-0472">Membrane</keyword>
<proteinExistence type="predicted"/>
<sequence>MVAISHGFVKLSPGPSWMERLRSVLLIKDLGYLSKLFLRSGQIYYSATIGIHLAMAIIASSSAFLPDIIAQLTLLTTIIHGVMTCRMFRLLKLGAFDYLTDTTLDAPTQATEPYLTIVFRNVSECSTSPDPDSKDIEIKAT</sequence>
<name>A0AAW0FKF1_9APHY</name>
<reference evidence="2 3" key="1">
    <citation type="submission" date="2022-09" db="EMBL/GenBank/DDBJ databases">
        <authorList>
            <person name="Palmer J.M."/>
        </authorList>
    </citation>
    <scope>NUCLEOTIDE SEQUENCE [LARGE SCALE GENOMIC DNA]</scope>
    <source>
        <strain evidence="2 3">DSM 7382</strain>
    </source>
</reference>
<keyword evidence="1" id="KW-1133">Transmembrane helix</keyword>
<evidence type="ECO:0000313" key="3">
    <source>
        <dbReference type="Proteomes" id="UP001385951"/>
    </source>
</evidence>
<dbReference type="AlphaFoldDB" id="A0AAW0FKF1"/>
<feature type="transmembrane region" description="Helical" evidence="1">
    <location>
        <begin position="68"/>
        <end position="88"/>
    </location>
</feature>
<protein>
    <submittedName>
        <fullName evidence="2">Uncharacterized protein</fullName>
    </submittedName>
</protein>
<gene>
    <name evidence="2" type="ORF">QCA50_014862</name>
</gene>
<feature type="transmembrane region" description="Helical" evidence="1">
    <location>
        <begin position="43"/>
        <end position="62"/>
    </location>
</feature>
<dbReference type="EMBL" id="JASBNA010000038">
    <property type="protein sequence ID" value="KAK7681900.1"/>
    <property type="molecule type" value="Genomic_DNA"/>
</dbReference>
<accession>A0AAW0FKF1</accession>